<dbReference type="AlphaFoldDB" id="A0A506UB93"/>
<comment type="caution">
    <text evidence="2">The sequence shown here is derived from an EMBL/GenBank/DDBJ whole genome shotgun (WGS) entry which is preliminary data.</text>
</comment>
<keyword evidence="1" id="KW-0732">Signal</keyword>
<evidence type="ECO:0000313" key="3">
    <source>
        <dbReference type="Proteomes" id="UP000318801"/>
    </source>
</evidence>
<gene>
    <name evidence="2" type="ORF">FJU08_09070</name>
</gene>
<dbReference type="RefSeq" id="WP_141148689.1">
    <property type="nucleotide sequence ID" value="NZ_VHLG01000004.1"/>
</dbReference>
<feature type="signal peptide" evidence="1">
    <location>
        <begin position="1"/>
        <end position="20"/>
    </location>
</feature>
<organism evidence="2 3">
    <name type="scientific">Martelella alba</name>
    <dbReference type="NCBI Taxonomy" id="2590451"/>
    <lineage>
        <taxon>Bacteria</taxon>
        <taxon>Pseudomonadati</taxon>
        <taxon>Pseudomonadota</taxon>
        <taxon>Alphaproteobacteria</taxon>
        <taxon>Hyphomicrobiales</taxon>
        <taxon>Aurantimonadaceae</taxon>
        <taxon>Martelella</taxon>
    </lineage>
</organism>
<dbReference type="OrthoDB" id="8453292at2"/>
<accession>A0A506UB93</accession>
<feature type="chain" id="PRO_5021363486" evidence="1">
    <location>
        <begin position="21"/>
        <end position="121"/>
    </location>
</feature>
<sequence>MRFLAIIAAALPLLATPAVSGDFFCPSNTNGYCAAPGSRVCGPDTQCVDKDAQCFAANTCDIRGFVCKSDMIEVIDAYNALQGDHDALTARYNLLARKNNDLRDCVNRAGSALEARACLSF</sequence>
<protein>
    <submittedName>
        <fullName evidence="2">Uncharacterized protein</fullName>
    </submittedName>
</protein>
<name>A0A506UB93_9HYPH</name>
<evidence type="ECO:0000313" key="2">
    <source>
        <dbReference type="EMBL" id="TPW30818.1"/>
    </source>
</evidence>
<dbReference type="EMBL" id="VHLG01000004">
    <property type="protein sequence ID" value="TPW30818.1"/>
    <property type="molecule type" value="Genomic_DNA"/>
</dbReference>
<dbReference type="Proteomes" id="UP000318801">
    <property type="component" value="Unassembled WGS sequence"/>
</dbReference>
<reference evidence="2 3" key="1">
    <citation type="submission" date="2019-06" db="EMBL/GenBank/DDBJ databases">
        <authorList>
            <person name="Li M."/>
        </authorList>
    </citation>
    <scope>NUCLEOTIDE SEQUENCE [LARGE SCALE GENOMIC DNA]</scope>
    <source>
        <strain evidence="2 3">BGMRC2036</strain>
    </source>
</reference>
<proteinExistence type="predicted"/>
<evidence type="ECO:0000256" key="1">
    <source>
        <dbReference type="SAM" id="SignalP"/>
    </source>
</evidence>
<keyword evidence="3" id="KW-1185">Reference proteome</keyword>